<evidence type="ECO:0000313" key="2">
    <source>
        <dbReference type="EMBL" id="PIR74273.1"/>
    </source>
</evidence>
<keyword evidence="1" id="KW-0472">Membrane</keyword>
<proteinExistence type="predicted"/>
<dbReference type="AlphaFoldDB" id="A0A2H0TQ30"/>
<feature type="transmembrane region" description="Helical" evidence="1">
    <location>
        <begin position="12"/>
        <end position="32"/>
    </location>
</feature>
<keyword evidence="1" id="KW-0812">Transmembrane</keyword>
<evidence type="ECO:0000313" key="3">
    <source>
        <dbReference type="Proteomes" id="UP000230154"/>
    </source>
</evidence>
<feature type="transmembrane region" description="Helical" evidence="1">
    <location>
        <begin position="57"/>
        <end position="79"/>
    </location>
</feature>
<comment type="caution">
    <text evidence="2">The sequence shown here is derived from an EMBL/GenBank/DDBJ whole genome shotgun (WGS) entry which is preliminary data.</text>
</comment>
<protein>
    <submittedName>
        <fullName evidence="2">Uncharacterized protein</fullName>
    </submittedName>
</protein>
<reference evidence="3" key="1">
    <citation type="submission" date="2017-09" db="EMBL/GenBank/DDBJ databases">
        <title>Depth-based differentiation of microbial function through sediment-hosted aquifers and enrichment of novel symbionts in the deep terrestrial subsurface.</title>
        <authorList>
            <person name="Probst A.J."/>
            <person name="Ladd B."/>
            <person name="Jarett J.K."/>
            <person name="Geller-Mcgrath D.E."/>
            <person name="Sieber C.M.K."/>
            <person name="Emerson J.B."/>
            <person name="Anantharaman K."/>
            <person name="Thomas B.C."/>
            <person name="Malmstrom R."/>
            <person name="Stieglmeier M."/>
            <person name="Klingl A."/>
            <person name="Woyke T."/>
            <person name="Ryan C.M."/>
            <person name="Banfield J.F."/>
        </authorList>
    </citation>
    <scope>NUCLEOTIDE SEQUENCE [LARGE SCALE GENOMIC DNA]</scope>
</reference>
<name>A0A2H0TQ30_9BACT</name>
<keyword evidence="1" id="KW-1133">Transmembrane helix</keyword>
<dbReference type="Proteomes" id="UP000230154">
    <property type="component" value="Unassembled WGS sequence"/>
</dbReference>
<sequence>MMSNNARLVQFVAGTFGGTLFSIIGFLMFMNYGGQRGCWAFIELITKQVGYEACGQAGLLFTGIAAIMSAFVTTAMHAIQRIRLRMNRKAELA</sequence>
<evidence type="ECO:0000256" key="1">
    <source>
        <dbReference type="SAM" id="Phobius"/>
    </source>
</evidence>
<gene>
    <name evidence="2" type="ORF">COU35_03200</name>
</gene>
<dbReference type="EMBL" id="PFCB01000023">
    <property type="protein sequence ID" value="PIR74273.1"/>
    <property type="molecule type" value="Genomic_DNA"/>
</dbReference>
<accession>A0A2H0TQ30</accession>
<organism evidence="2 3">
    <name type="scientific">Candidatus Magasanikbacteria bacterium CG10_big_fil_rev_8_21_14_0_10_47_10</name>
    <dbReference type="NCBI Taxonomy" id="1974652"/>
    <lineage>
        <taxon>Bacteria</taxon>
        <taxon>Candidatus Magasanikiibacteriota</taxon>
    </lineage>
</organism>